<name>C7MZY1_SACVD</name>
<dbReference type="Proteomes" id="UP000000841">
    <property type="component" value="Chromosome"/>
</dbReference>
<sequence>MSQSLTQAIEQFKRAGTCELLHGFAQDIGTVLPEPVDIVPAPALLHEVYSYGGGYTGLHTMMRTLPKVLTPGVFFTYRGVYAVNGPSLHTRVSQSYNSRSWLTFLRLFVPHYLAHGTHPYHHADDDLRPGRIPGSCR</sequence>
<reference evidence="1 2" key="1">
    <citation type="journal article" date="2009" name="Stand. Genomic Sci.">
        <title>Complete genome sequence of Saccharomonospora viridis type strain (P101).</title>
        <authorList>
            <person name="Pati A."/>
            <person name="Sikorski J."/>
            <person name="Nolan M."/>
            <person name="Lapidus A."/>
            <person name="Copeland A."/>
            <person name="Glavina Del Rio T."/>
            <person name="Lucas S."/>
            <person name="Chen F."/>
            <person name="Tice H."/>
            <person name="Pitluck S."/>
            <person name="Cheng J.F."/>
            <person name="Chertkov O."/>
            <person name="Brettin T."/>
            <person name="Han C."/>
            <person name="Detter J.C."/>
            <person name="Kuske C."/>
            <person name="Bruce D."/>
            <person name="Goodwin L."/>
            <person name="Chain P."/>
            <person name="D'haeseleer P."/>
            <person name="Chen A."/>
            <person name="Palaniappan K."/>
            <person name="Ivanova N."/>
            <person name="Mavromatis K."/>
            <person name="Mikhailova N."/>
            <person name="Rohde M."/>
            <person name="Tindall B.J."/>
            <person name="Goker M."/>
            <person name="Bristow J."/>
            <person name="Eisen J.A."/>
            <person name="Markowitz V."/>
            <person name="Hugenholtz P."/>
            <person name="Kyrpides N.C."/>
            <person name="Klenk H.P."/>
        </authorList>
    </citation>
    <scope>NUCLEOTIDE SEQUENCE [LARGE SCALE GENOMIC DNA]</scope>
    <source>
        <strain evidence="2">ATCC 15386 / DSM 43017 / JCM 3036 / NBRC 12207 / P101</strain>
    </source>
</reference>
<dbReference type="AlphaFoldDB" id="C7MZY1"/>
<protein>
    <submittedName>
        <fullName evidence="1">Uncharacterized protein</fullName>
    </submittedName>
</protein>
<keyword evidence="2" id="KW-1185">Reference proteome</keyword>
<gene>
    <name evidence="1" type="ordered locus">Svir_11970</name>
</gene>
<dbReference type="EMBL" id="CP001683">
    <property type="protein sequence ID" value="ACU96249.1"/>
    <property type="molecule type" value="Genomic_DNA"/>
</dbReference>
<accession>C7MZY1</accession>
<evidence type="ECO:0000313" key="2">
    <source>
        <dbReference type="Proteomes" id="UP000000841"/>
    </source>
</evidence>
<dbReference type="eggNOG" id="ENOG5033QWX">
    <property type="taxonomic scope" value="Bacteria"/>
</dbReference>
<dbReference type="KEGG" id="svi:Svir_11970"/>
<evidence type="ECO:0000313" key="1">
    <source>
        <dbReference type="EMBL" id="ACU96249.1"/>
    </source>
</evidence>
<proteinExistence type="predicted"/>
<dbReference type="HOGENOM" id="CLU_1863727_0_0_11"/>
<organism evidence="1 2">
    <name type="scientific">Saccharomonospora viridis (strain ATCC 15386 / DSM 43017 / JCM 3036 / CCUG 5913 / NBRC 12207 / NCIMB 9602 / P101)</name>
    <name type="common">Thermoactinomyces viridis</name>
    <dbReference type="NCBI Taxonomy" id="471857"/>
    <lineage>
        <taxon>Bacteria</taxon>
        <taxon>Bacillati</taxon>
        <taxon>Actinomycetota</taxon>
        <taxon>Actinomycetes</taxon>
        <taxon>Pseudonocardiales</taxon>
        <taxon>Pseudonocardiaceae</taxon>
        <taxon>Saccharomonospora</taxon>
    </lineage>
</organism>